<evidence type="ECO:0000259" key="4">
    <source>
        <dbReference type="PROSITE" id="PS50240"/>
    </source>
</evidence>
<dbReference type="AlphaFoldDB" id="A0A9X3MTH1"/>
<dbReference type="EMBL" id="JAPDOD010000002">
    <property type="protein sequence ID" value="MDA0159398.1"/>
    <property type="molecule type" value="Genomic_DNA"/>
</dbReference>
<keyword evidence="5" id="KW-0378">Hydrolase</keyword>
<evidence type="ECO:0000256" key="3">
    <source>
        <dbReference type="SAM" id="SignalP"/>
    </source>
</evidence>
<dbReference type="CDD" id="cd00190">
    <property type="entry name" value="Tryp_SPc"/>
    <property type="match status" value="1"/>
</dbReference>
<comment type="similarity">
    <text evidence="1">Belongs to the peptidase S1 family.</text>
</comment>
<dbReference type="PANTHER" id="PTHR24276:SF98">
    <property type="entry name" value="FI18310P1-RELATED"/>
    <property type="match status" value="1"/>
</dbReference>
<dbReference type="Pfam" id="PF00089">
    <property type="entry name" value="Trypsin"/>
    <property type="match status" value="1"/>
</dbReference>
<dbReference type="PROSITE" id="PS00134">
    <property type="entry name" value="TRYPSIN_HIS"/>
    <property type="match status" value="1"/>
</dbReference>
<dbReference type="Gene3D" id="2.40.10.10">
    <property type="entry name" value="Trypsin-like serine proteases"/>
    <property type="match status" value="1"/>
</dbReference>
<dbReference type="SUPFAM" id="SSF50494">
    <property type="entry name" value="Trypsin-like serine proteases"/>
    <property type="match status" value="1"/>
</dbReference>
<reference evidence="5" key="1">
    <citation type="submission" date="2022-10" db="EMBL/GenBank/DDBJ databases">
        <title>The WGS of Solirubrobacter ginsenosidimutans DSM 21036.</title>
        <authorList>
            <person name="Jiang Z."/>
        </authorList>
    </citation>
    <scope>NUCLEOTIDE SEQUENCE</scope>
    <source>
        <strain evidence="5">DSM 21036</strain>
    </source>
</reference>
<sequence length="369" mass="38232">MRASPSLLAIVAAAGLTIAAPALAVSGGTTVDVKTVPFVANLGSCTGTLIAPDRVLTAAHCIDQGVGNRFILTIGVANPDFANLPKADTYGVKGVSIAPGFKLAFPFAHKRPQNATAVNDVALILLDRPVPDVTPVAIAGPDDAALEQPGTGVRLLGYGDTQPVKPGVLPPRLPLQGGDLRLISKPSCLKAYPHAVLDTDICGQDESAPLTQPCAGDSGGPLLAQTPNGPVQIGVTSWGSEVKEKGCGQAHLPAVWMRVSKFHDFLTAAHPVLLPFTQDKVTLTGKSTLTCHAPAFTGSPAKITYHWGIPRFKGHLIPQQPHPLTAIKGATTSRFKTGTTKTRGKQLACSVTATNASGHWTVYSPTVAG</sequence>
<protein>
    <submittedName>
        <fullName evidence="5">Serine protease</fullName>
    </submittedName>
</protein>
<evidence type="ECO:0000256" key="1">
    <source>
        <dbReference type="ARBA" id="ARBA00007664"/>
    </source>
</evidence>
<gene>
    <name evidence="5" type="ORF">OM076_03895</name>
</gene>
<dbReference type="RefSeq" id="WP_270038089.1">
    <property type="nucleotide sequence ID" value="NZ_JAPDOD010000002.1"/>
</dbReference>
<evidence type="ECO:0000256" key="2">
    <source>
        <dbReference type="ARBA" id="ARBA00023157"/>
    </source>
</evidence>
<evidence type="ECO:0000313" key="5">
    <source>
        <dbReference type="EMBL" id="MDA0159398.1"/>
    </source>
</evidence>
<dbReference type="InterPro" id="IPR050430">
    <property type="entry name" value="Peptidase_S1"/>
</dbReference>
<keyword evidence="3" id="KW-0732">Signal</keyword>
<feature type="signal peptide" evidence="3">
    <location>
        <begin position="1"/>
        <end position="24"/>
    </location>
</feature>
<dbReference type="Proteomes" id="UP001149140">
    <property type="component" value="Unassembled WGS sequence"/>
</dbReference>
<accession>A0A9X3MTH1</accession>
<dbReference type="InterPro" id="IPR009003">
    <property type="entry name" value="Peptidase_S1_PA"/>
</dbReference>
<dbReference type="GO" id="GO:0006508">
    <property type="term" value="P:proteolysis"/>
    <property type="evidence" value="ECO:0007669"/>
    <property type="project" value="UniProtKB-KW"/>
</dbReference>
<keyword evidence="6" id="KW-1185">Reference proteome</keyword>
<proteinExistence type="inferred from homology"/>
<dbReference type="InterPro" id="IPR018114">
    <property type="entry name" value="TRYPSIN_HIS"/>
</dbReference>
<dbReference type="PROSITE" id="PS50240">
    <property type="entry name" value="TRYPSIN_DOM"/>
    <property type="match status" value="1"/>
</dbReference>
<keyword evidence="5" id="KW-0645">Protease</keyword>
<organism evidence="5 6">
    <name type="scientific">Solirubrobacter ginsenosidimutans</name>
    <dbReference type="NCBI Taxonomy" id="490573"/>
    <lineage>
        <taxon>Bacteria</taxon>
        <taxon>Bacillati</taxon>
        <taxon>Actinomycetota</taxon>
        <taxon>Thermoleophilia</taxon>
        <taxon>Solirubrobacterales</taxon>
        <taxon>Solirubrobacteraceae</taxon>
        <taxon>Solirubrobacter</taxon>
    </lineage>
</organism>
<comment type="caution">
    <text evidence="5">The sequence shown here is derived from an EMBL/GenBank/DDBJ whole genome shotgun (WGS) entry which is preliminary data.</text>
</comment>
<dbReference type="InterPro" id="IPR001254">
    <property type="entry name" value="Trypsin_dom"/>
</dbReference>
<name>A0A9X3MTH1_9ACTN</name>
<dbReference type="PANTHER" id="PTHR24276">
    <property type="entry name" value="POLYSERASE-RELATED"/>
    <property type="match status" value="1"/>
</dbReference>
<dbReference type="GO" id="GO:0004252">
    <property type="term" value="F:serine-type endopeptidase activity"/>
    <property type="evidence" value="ECO:0007669"/>
    <property type="project" value="InterPro"/>
</dbReference>
<evidence type="ECO:0000313" key="6">
    <source>
        <dbReference type="Proteomes" id="UP001149140"/>
    </source>
</evidence>
<feature type="domain" description="Peptidase S1" evidence="4">
    <location>
        <begin position="25"/>
        <end position="271"/>
    </location>
</feature>
<feature type="chain" id="PRO_5040742993" evidence="3">
    <location>
        <begin position="25"/>
        <end position="369"/>
    </location>
</feature>
<dbReference type="InterPro" id="IPR001314">
    <property type="entry name" value="Peptidase_S1A"/>
</dbReference>
<dbReference type="InterPro" id="IPR043504">
    <property type="entry name" value="Peptidase_S1_PA_chymotrypsin"/>
</dbReference>
<keyword evidence="2" id="KW-1015">Disulfide bond</keyword>
<dbReference type="PRINTS" id="PR00722">
    <property type="entry name" value="CHYMOTRYPSIN"/>
</dbReference>
<dbReference type="SMART" id="SM00020">
    <property type="entry name" value="Tryp_SPc"/>
    <property type="match status" value="1"/>
</dbReference>